<reference evidence="1 2" key="1">
    <citation type="submission" date="2014-04" db="EMBL/GenBank/DDBJ databases">
        <authorList>
            <consortium name="DOE Joint Genome Institute"/>
            <person name="Kuo A."/>
            <person name="Kohler A."/>
            <person name="Costa M.D."/>
            <person name="Nagy L.G."/>
            <person name="Floudas D."/>
            <person name="Copeland A."/>
            <person name="Barry K.W."/>
            <person name="Cichocki N."/>
            <person name="Veneault-Fourrey C."/>
            <person name="LaButti K."/>
            <person name="Lindquist E.A."/>
            <person name="Lipzen A."/>
            <person name="Lundell T."/>
            <person name="Morin E."/>
            <person name="Murat C."/>
            <person name="Sun H."/>
            <person name="Tunlid A."/>
            <person name="Henrissat B."/>
            <person name="Grigoriev I.V."/>
            <person name="Hibbett D.S."/>
            <person name="Martin F."/>
            <person name="Nordberg H.P."/>
            <person name="Cantor M.N."/>
            <person name="Hua S.X."/>
        </authorList>
    </citation>
    <scope>NUCLEOTIDE SEQUENCE [LARGE SCALE GENOMIC DNA]</scope>
    <source>
        <strain evidence="1 2">441</strain>
    </source>
</reference>
<name>A0A0C9ZX01_9AGAM</name>
<proteinExistence type="predicted"/>
<evidence type="ECO:0000313" key="2">
    <source>
        <dbReference type="Proteomes" id="UP000054018"/>
    </source>
</evidence>
<dbReference type="AlphaFoldDB" id="A0A0C9ZX01"/>
<sequence length="193" mass="21805">GRLPLVAIKKAQELGMHTTREAQAIADEYSKTLVSIMAAAGLMMRATWVESIWNMHQAWYVGTNPKTSDKNMKDHYCHQMRHYESHKDEEEFPNLWVEICKFWSESIGGTKDVSSKAMVGQLMTCRDSFTQAVQTWCNVENIHVFGCVIYSGNDEAACQAQGIFLGSSLCTQLAGKRQTDVTRLLDYLTTIIK</sequence>
<dbReference type="Proteomes" id="UP000054018">
    <property type="component" value="Unassembled WGS sequence"/>
</dbReference>
<dbReference type="HOGENOM" id="CLU_086114_1_0_1"/>
<dbReference type="OrthoDB" id="2689409at2759"/>
<protein>
    <submittedName>
        <fullName evidence="1">Uncharacterized protein</fullName>
    </submittedName>
</protein>
<dbReference type="EMBL" id="KN833719">
    <property type="protein sequence ID" value="KIK24188.1"/>
    <property type="molecule type" value="Genomic_DNA"/>
</dbReference>
<reference evidence="2" key="2">
    <citation type="submission" date="2015-01" db="EMBL/GenBank/DDBJ databases">
        <title>Evolutionary Origins and Diversification of the Mycorrhizal Mutualists.</title>
        <authorList>
            <consortium name="DOE Joint Genome Institute"/>
            <consortium name="Mycorrhizal Genomics Consortium"/>
            <person name="Kohler A."/>
            <person name="Kuo A."/>
            <person name="Nagy L.G."/>
            <person name="Floudas D."/>
            <person name="Copeland A."/>
            <person name="Barry K.W."/>
            <person name="Cichocki N."/>
            <person name="Veneault-Fourrey C."/>
            <person name="LaButti K."/>
            <person name="Lindquist E.A."/>
            <person name="Lipzen A."/>
            <person name="Lundell T."/>
            <person name="Morin E."/>
            <person name="Murat C."/>
            <person name="Riley R."/>
            <person name="Ohm R."/>
            <person name="Sun H."/>
            <person name="Tunlid A."/>
            <person name="Henrissat B."/>
            <person name="Grigoriev I.V."/>
            <person name="Hibbett D.S."/>
            <person name="Martin F."/>
        </authorList>
    </citation>
    <scope>NUCLEOTIDE SEQUENCE [LARGE SCALE GENOMIC DNA]</scope>
    <source>
        <strain evidence="2">441</strain>
    </source>
</reference>
<evidence type="ECO:0000313" key="1">
    <source>
        <dbReference type="EMBL" id="KIK24188.1"/>
    </source>
</evidence>
<accession>A0A0C9ZX01</accession>
<organism evidence="1 2">
    <name type="scientific">Pisolithus microcarpus 441</name>
    <dbReference type="NCBI Taxonomy" id="765257"/>
    <lineage>
        <taxon>Eukaryota</taxon>
        <taxon>Fungi</taxon>
        <taxon>Dikarya</taxon>
        <taxon>Basidiomycota</taxon>
        <taxon>Agaricomycotina</taxon>
        <taxon>Agaricomycetes</taxon>
        <taxon>Agaricomycetidae</taxon>
        <taxon>Boletales</taxon>
        <taxon>Sclerodermatineae</taxon>
        <taxon>Pisolithaceae</taxon>
        <taxon>Pisolithus</taxon>
    </lineage>
</organism>
<feature type="non-terminal residue" evidence="1">
    <location>
        <position position="1"/>
    </location>
</feature>
<keyword evidence="2" id="KW-1185">Reference proteome</keyword>
<gene>
    <name evidence="1" type="ORF">PISMIDRAFT_99060</name>
</gene>